<dbReference type="EMBL" id="BJUV01000010">
    <property type="protein sequence ID" value="GEK82978.1"/>
    <property type="molecule type" value="Genomic_DNA"/>
</dbReference>
<keyword evidence="1" id="KW-0805">Transcription regulation</keyword>
<name>A0ABQ0UNB2_9MICO</name>
<evidence type="ECO:0000259" key="4">
    <source>
        <dbReference type="PROSITE" id="PS50949"/>
    </source>
</evidence>
<dbReference type="RefSeq" id="WP_146854167.1">
    <property type="nucleotide sequence ID" value="NZ_BAAAHR010000003.1"/>
</dbReference>
<accession>A0ABQ0UNB2</accession>
<dbReference type="InterPro" id="IPR036388">
    <property type="entry name" value="WH-like_DNA-bd_sf"/>
</dbReference>
<reference evidence="5 6" key="1">
    <citation type="submission" date="2019-07" db="EMBL/GenBank/DDBJ databases">
        <title>Whole genome shotgun sequence of Frigoribacterium faeni NBRC 103066.</title>
        <authorList>
            <person name="Hosoyama A."/>
            <person name="Uohara A."/>
            <person name="Ohji S."/>
            <person name="Ichikawa N."/>
        </authorList>
    </citation>
    <scope>NUCLEOTIDE SEQUENCE [LARGE SCALE GENOMIC DNA]</scope>
    <source>
        <strain evidence="5 6">NBRC 103066</strain>
    </source>
</reference>
<dbReference type="SMART" id="SM00345">
    <property type="entry name" value="HTH_GNTR"/>
    <property type="match status" value="1"/>
</dbReference>
<keyword evidence="2" id="KW-0238">DNA-binding</keyword>
<evidence type="ECO:0000256" key="1">
    <source>
        <dbReference type="ARBA" id="ARBA00023015"/>
    </source>
</evidence>
<dbReference type="SUPFAM" id="SSF46785">
    <property type="entry name" value="Winged helix' DNA-binding domain"/>
    <property type="match status" value="1"/>
</dbReference>
<dbReference type="Gene3D" id="1.10.10.10">
    <property type="entry name" value="Winged helix-like DNA-binding domain superfamily/Winged helix DNA-binding domain"/>
    <property type="match status" value="1"/>
</dbReference>
<keyword evidence="3" id="KW-0804">Transcription</keyword>
<evidence type="ECO:0000313" key="5">
    <source>
        <dbReference type="EMBL" id="GEK82978.1"/>
    </source>
</evidence>
<protein>
    <submittedName>
        <fullName evidence="5">GntR family transcriptional regulator</fullName>
    </submittedName>
</protein>
<dbReference type="Proteomes" id="UP000321154">
    <property type="component" value="Unassembled WGS sequence"/>
</dbReference>
<evidence type="ECO:0000256" key="3">
    <source>
        <dbReference type="ARBA" id="ARBA00023163"/>
    </source>
</evidence>
<dbReference type="CDD" id="cd07377">
    <property type="entry name" value="WHTH_GntR"/>
    <property type="match status" value="1"/>
</dbReference>
<evidence type="ECO:0000256" key="2">
    <source>
        <dbReference type="ARBA" id="ARBA00023125"/>
    </source>
</evidence>
<dbReference type="PANTHER" id="PTHR38445:SF7">
    <property type="entry name" value="GNTR-FAMILY TRANSCRIPTIONAL REGULATOR"/>
    <property type="match status" value="1"/>
</dbReference>
<dbReference type="PROSITE" id="PS50949">
    <property type="entry name" value="HTH_GNTR"/>
    <property type="match status" value="1"/>
</dbReference>
<sequence length="116" mass="11908">MLIRLDPASEVPLADQVAAQVRRGIADGSVAVGERLPSARDLAAALGINMHTVLRAYDALRTAGLIELRRGRGAVVIGGADGPTAALYDAAAALIRDAARLGIGPIDLATIIRGMT</sequence>
<keyword evidence="6" id="KW-1185">Reference proteome</keyword>
<comment type="caution">
    <text evidence="5">The sequence shown here is derived from an EMBL/GenBank/DDBJ whole genome shotgun (WGS) entry which is preliminary data.</text>
</comment>
<proteinExistence type="predicted"/>
<organism evidence="5 6">
    <name type="scientific">Frigoribacterium faeni</name>
    <dbReference type="NCBI Taxonomy" id="145483"/>
    <lineage>
        <taxon>Bacteria</taxon>
        <taxon>Bacillati</taxon>
        <taxon>Actinomycetota</taxon>
        <taxon>Actinomycetes</taxon>
        <taxon>Micrococcales</taxon>
        <taxon>Microbacteriaceae</taxon>
        <taxon>Frigoribacterium</taxon>
    </lineage>
</organism>
<gene>
    <name evidence="5" type="primary">ytrA</name>
    <name evidence="5" type="ORF">FFA01_12870</name>
</gene>
<dbReference type="InterPro" id="IPR000524">
    <property type="entry name" value="Tscrpt_reg_HTH_GntR"/>
</dbReference>
<dbReference type="InterPro" id="IPR036390">
    <property type="entry name" value="WH_DNA-bd_sf"/>
</dbReference>
<dbReference type="Pfam" id="PF00392">
    <property type="entry name" value="GntR"/>
    <property type="match status" value="1"/>
</dbReference>
<feature type="domain" description="HTH gntR-type" evidence="4">
    <location>
        <begin position="11"/>
        <end position="79"/>
    </location>
</feature>
<evidence type="ECO:0000313" key="6">
    <source>
        <dbReference type="Proteomes" id="UP000321154"/>
    </source>
</evidence>
<dbReference type="PANTHER" id="PTHR38445">
    <property type="entry name" value="HTH-TYPE TRANSCRIPTIONAL REPRESSOR YTRA"/>
    <property type="match status" value="1"/>
</dbReference>